<dbReference type="HAMAP" id="MF_00185">
    <property type="entry name" value="IPP_trans"/>
    <property type="match status" value="1"/>
</dbReference>
<comment type="caution">
    <text evidence="10">Lacks conserved residue(s) required for the propagation of feature annotation.</text>
</comment>
<keyword evidence="6 10" id="KW-0547">Nucleotide-binding</keyword>
<dbReference type="InterPro" id="IPR039657">
    <property type="entry name" value="Dimethylallyltransferase"/>
</dbReference>
<evidence type="ECO:0000256" key="4">
    <source>
        <dbReference type="ARBA" id="ARBA00022679"/>
    </source>
</evidence>
<evidence type="ECO:0000313" key="15">
    <source>
        <dbReference type="Proteomes" id="UP000428328"/>
    </source>
</evidence>
<dbReference type="Pfam" id="PF01715">
    <property type="entry name" value="IPPT"/>
    <property type="match status" value="1"/>
</dbReference>
<dbReference type="Proteomes" id="UP000428328">
    <property type="component" value="Chromosome"/>
</dbReference>
<evidence type="ECO:0000256" key="13">
    <source>
        <dbReference type="RuleBase" id="RU003785"/>
    </source>
</evidence>
<feature type="binding site" evidence="10">
    <location>
        <begin position="14"/>
        <end position="19"/>
    </location>
    <ligand>
        <name>substrate</name>
    </ligand>
</feature>
<dbReference type="Gene3D" id="1.10.20.140">
    <property type="match status" value="1"/>
</dbReference>
<feature type="site" description="Interaction with substrate tRNA" evidence="10">
    <location>
        <position position="125"/>
    </location>
</feature>
<dbReference type="RefSeq" id="WP_158949434.1">
    <property type="nucleotide sequence ID" value="NZ_CP046400.1"/>
</dbReference>
<keyword evidence="8 10" id="KW-0460">Magnesium</keyword>
<dbReference type="EMBL" id="CP046400">
    <property type="protein sequence ID" value="QGY41303.1"/>
    <property type="molecule type" value="Genomic_DNA"/>
</dbReference>
<evidence type="ECO:0000256" key="6">
    <source>
        <dbReference type="ARBA" id="ARBA00022741"/>
    </source>
</evidence>
<comment type="subunit">
    <text evidence="10">Monomer.</text>
</comment>
<feature type="region of interest" description="Interaction with substrate tRNA" evidence="10">
    <location>
        <begin position="161"/>
        <end position="165"/>
    </location>
</feature>
<dbReference type="GO" id="GO:0006400">
    <property type="term" value="P:tRNA modification"/>
    <property type="evidence" value="ECO:0007669"/>
    <property type="project" value="TreeGrafter"/>
</dbReference>
<dbReference type="EC" id="2.5.1.75" evidence="10"/>
<accession>A0A6I6JM82</accession>
<keyword evidence="7 10" id="KW-0067">ATP-binding</keyword>
<feature type="site" description="Interaction with substrate tRNA" evidence="10">
    <location>
        <position position="103"/>
    </location>
</feature>
<keyword evidence="15" id="KW-1185">Reference proteome</keyword>
<dbReference type="GO" id="GO:0005524">
    <property type="term" value="F:ATP binding"/>
    <property type="evidence" value="ECO:0007669"/>
    <property type="project" value="UniProtKB-UniRule"/>
</dbReference>
<evidence type="ECO:0000256" key="7">
    <source>
        <dbReference type="ARBA" id="ARBA00022840"/>
    </source>
</evidence>
<dbReference type="InterPro" id="IPR027417">
    <property type="entry name" value="P-loop_NTPase"/>
</dbReference>
<evidence type="ECO:0000256" key="9">
    <source>
        <dbReference type="ARBA" id="ARBA00049563"/>
    </source>
</evidence>
<organism evidence="14 15">
    <name type="scientific">Pseudodesulfovibrio cashew</name>
    <dbReference type="NCBI Taxonomy" id="2678688"/>
    <lineage>
        <taxon>Bacteria</taxon>
        <taxon>Pseudomonadati</taxon>
        <taxon>Thermodesulfobacteriota</taxon>
        <taxon>Desulfovibrionia</taxon>
        <taxon>Desulfovibrionales</taxon>
        <taxon>Desulfovibrionaceae</taxon>
    </lineage>
</organism>
<dbReference type="PANTHER" id="PTHR11088:SF60">
    <property type="entry name" value="TRNA DIMETHYLALLYLTRANSFERASE"/>
    <property type="match status" value="1"/>
</dbReference>
<dbReference type="Gene3D" id="3.40.50.300">
    <property type="entry name" value="P-loop containing nucleotide triphosphate hydrolases"/>
    <property type="match status" value="1"/>
</dbReference>
<proteinExistence type="inferred from homology"/>
<evidence type="ECO:0000256" key="3">
    <source>
        <dbReference type="ARBA" id="ARBA00005842"/>
    </source>
</evidence>
<dbReference type="AlphaFoldDB" id="A0A6I6JM82"/>
<dbReference type="InterPro" id="IPR018022">
    <property type="entry name" value="IPT"/>
</dbReference>
<feature type="region of interest" description="Interaction with substrate tRNA" evidence="10">
    <location>
        <begin position="37"/>
        <end position="40"/>
    </location>
</feature>
<keyword evidence="5 10" id="KW-0819">tRNA processing</keyword>
<comment type="cofactor">
    <cofactor evidence="1 10">
        <name>Mg(2+)</name>
        <dbReference type="ChEBI" id="CHEBI:18420"/>
    </cofactor>
</comment>
<comment type="similarity">
    <text evidence="3 10 13">Belongs to the IPP transferase family.</text>
</comment>
<evidence type="ECO:0000313" key="14">
    <source>
        <dbReference type="EMBL" id="QGY41303.1"/>
    </source>
</evidence>
<feature type="binding site" evidence="10">
    <location>
        <begin position="12"/>
        <end position="19"/>
    </location>
    <ligand>
        <name>ATP</name>
        <dbReference type="ChEBI" id="CHEBI:30616"/>
    </ligand>
</feature>
<sequence length="310" mass="34134">MSDAPPIVCLLGPTGTGKTAAAIEISRRIPASVVNFDSRQVYADFPVITAQPDKHERAACPHLLYGFLPTIEKMTAARFVELAVRTIEDVRAENRLPILVGGTGMYLKSLLGGIAPIPEIPDDIRTSVLERIINEGPQALHAELERTDPDYAARIHPNDTQRNARAAEVFLATGRTMTWWHTHGEHTPAPYSPLKIGMQIALSDLEPHLARRIDVMLEQGALDEARCAMASCSDPEAPGWSGIGCAELLSHLRGEISLEEAKLRWVKNTRAYAKRQITWFKKESGINWFAPGENAAIADLVESWLAENFG</sequence>
<keyword evidence="4 10" id="KW-0808">Transferase</keyword>
<gene>
    <name evidence="10 14" type="primary">miaA</name>
    <name evidence="14" type="ORF">GM415_14595</name>
</gene>
<evidence type="ECO:0000256" key="5">
    <source>
        <dbReference type="ARBA" id="ARBA00022694"/>
    </source>
</evidence>
<dbReference type="NCBIfam" id="TIGR00174">
    <property type="entry name" value="miaA"/>
    <property type="match status" value="1"/>
</dbReference>
<evidence type="ECO:0000256" key="12">
    <source>
        <dbReference type="RuleBase" id="RU003784"/>
    </source>
</evidence>
<comment type="catalytic activity">
    <reaction evidence="9 10 11">
        <text>adenosine(37) in tRNA + dimethylallyl diphosphate = N(6)-dimethylallyladenosine(37) in tRNA + diphosphate</text>
        <dbReference type="Rhea" id="RHEA:26482"/>
        <dbReference type="Rhea" id="RHEA-COMP:10162"/>
        <dbReference type="Rhea" id="RHEA-COMP:10375"/>
        <dbReference type="ChEBI" id="CHEBI:33019"/>
        <dbReference type="ChEBI" id="CHEBI:57623"/>
        <dbReference type="ChEBI" id="CHEBI:74411"/>
        <dbReference type="ChEBI" id="CHEBI:74415"/>
        <dbReference type="EC" id="2.5.1.75"/>
    </reaction>
</comment>
<dbReference type="SUPFAM" id="SSF52540">
    <property type="entry name" value="P-loop containing nucleoside triphosphate hydrolases"/>
    <property type="match status" value="1"/>
</dbReference>
<evidence type="ECO:0000256" key="10">
    <source>
        <dbReference type="HAMAP-Rule" id="MF_00185"/>
    </source>
</evidence>
<dbReference type="KEGG" id="psel:GM415_14595"/>
<protein>
    <recommendedName>
        <fullName evidence="10">tRNA dimethylallyltransferase</fullName>
        <ecNumber evidence="10">2.5.1.75</ecNumber>
    </recommendedName>
    <alternativeName>
        <fullName evidence="10">Dimethylallyl diphosphate:tRNA dimethylallyltransferase</fullName>
        <shortName evidence="10">DMAPP:tRNA dimethylallyltransferase</shortName>
        <shortName evidence="10">DMATase</shortName>
    </alternativeName>
    <alternativeName>
        <fullName evidence="10">Isopentenyl-diphosphate:tRNA isopentenyltransferase</fullName>
        <shortName evidence="10">IPP transferase</shortName>
        <shortName evidence="10">IPPT</shortName>
        <shortName evidence="10">IPTase</shortName>
    </alternativeName>
</protein>
<dbReference type="GO" id="GO:0052381">
    <property type="term" value="F:tRNA dimethylallyltransferase activity"/>
    <property type="evidence" value="ECO:0007669"/>
    <property type="project" value="UniProtKB-UniRule"/>
</dbReference>
<name>A0A6I6JM82_9BACT</name>
<dbReference type="PANTHER" id="PTHR11088">
    <property type="entry name" value="TRNA DIMETHYLALLYLTRANSFERASE"/>
    <property type="match status" value="1"/>
</dbReference>
<evidence type="ECO:0000256" key="11">
    <source>
        <dbReference type="RuleBase" id="RU003783"/>
    </source>
</evidence>
<evidence type="ECO:0000256" key="1">
    <source>
        <dbReference type="ARBA" id="ARBA00001946"/>
    </source>
</evidence>
<evidence type="ECO:0000256" key="2">
    <source>
        <dbReference type="ARBA" id="ARBA00003213"/>
    </source>
</evidence>
<reference evidence="14 15" key="1">
    <citation type="submission" date="2019-11" db="EMBL/GenBank/DDBJ databases">
        <authorList>
            <person name="Zheng R.K."/>
            <person name="Sun C.M."/>
        </authorList>
    </citation>
    <scope>NUCLEOTIDE SEQUENCE [LARGE SCALE GENOMIC DNA]</scope>
    <source>
        <strain evidence="14 15">SRB007</strain>
    </source>
</reference>
<comment type="function">
    <text evidence="2 10 12">Catalyzes the transfer of a dimethylallyl group onto the adenine at position 37 in tRNAs that read codons beginning with uridine, leading to the formation of N6-(dimethylallyl)adenosine (i(6)A).</text>
</comment>
<evidence type="ECO:0000256" key="8">
    <source>
        <dbReference type="ARBA" id="ARBA00022842"/>
    </source>
</evidence>